<accession>A0A4Y7SZR8</accession>
<evidence type="ECO:0000313" key="2">
    <source>
        <dbReference type="Proteomes" id="UP000298030"/>
    </source>
</evidence>
<name>A0A4Y7SZR8_COPMI</name>
<comment type="caution">
    <text evidence="1">The sequence shown here is derived from an EMBL/GenBank/DDBJ whole genome shotgun (WGS) entry which is preliminary data.</text>
</comment>
<dbReference type="AlphaFoldDB" id="A0A4Y7SZR8"/>
<dbReference type="Proteomes" id="UP000298030">
    <property type="component" value="Unassembled WGS sequence"/>
</dbReference>
<proteinExistence type="predicted"/>
<reference evidence="1 2" key="1">
    <citation type="journal article" date="2019" name="Nat. Ecol. Evol.">
        <title>Megaphylogeny resolves global patterns of mushroom evolution.</title>
        <authorList>
            <person name="Varga T."/>
            <person name="Krizsan K."/>
            <person name="Foldi C."/>
            <person name="Dima B."/>
            <person name="Sanchez-Garcia M."/>
            <person name="Sanchez-Ramirez S."/>
            <person name="Szollosi G.J."/>
            <person name="Szarkandi J.G."/>
            <person name="Papp V."/>
            <person name="Albert L."/>
            <person name="Andreopoulos W."/>
            <person name="Angelini C."/>
            <person name="Antonin V."/>
            <person name="Barry K.W."/>
            <person name="Bougher N.L."/>
            <person name="Buchanan P."/>
            <person name="Buyck B."/>
            <person name="Bense V."/>
            <person name="Catcheside P."/>
            <person name="Chovatia M."/>
            <person name="Cooper J."/>
            <person name="Damon W."/>
            <person name="Desjardin D."/>
            <person name="Finy P."/>
            <person name="Geml J."/>
            <person name="Haridas S."/>
            <person name="Hughes K."/>
            <person name="Justo A."/>
            <person name="Karasinski D."/>
            <person name="Kautmanova I."/>
            <person name="Kiss B."/>
            <person name="Kocsube S."/>
            <person name="Kotiranta H."/>
            <person name="LaButti K.M."/>
            <person name="Lechner B.E."/>
            <person name="Liimatainen K."/>
            <person name="Lipzen A."/>
            <person name="Lukacs Z."/>
            <person name="Mihaltcheva S."/>
            <person name="Morgado L.N."/>
            <person name="Niskanen T."/>
            <person name="Noordeloos M.E."/>
            <person name="Ohm R.A."/>
            <person name="Ortiz-Santana B."/>
            <person name="Ovrebo C."/>
            <person name="Racz N."/>
            <person name="Riley R."/>
            <person name="Savchenko A."/>
            <person name="Shiryaev A."/>
            <person name="Soop K."/>
            <person name="Spirin V."/>
            <person name="Szebenyi C."/>
            <person name="Tomsovsky M."/>
            <person name="Tulloss R.E."/>
            <person name="Uehling J."/>
            <person name="Grigoriev I.V."/>
            <person name="Vagvolgyi C."/>
            <person name="Papp T."/>
            <person name="Martin F.M."/>
            <person name="Miettinen O."/>
            <person name="Hibbett D.S."/>
            <person name="Nagy L.G."/>
        </authorList>
    </citation>
    <scope>NUCLEOTIDE SEQUENCE [LARGE SCALE GENOMIC DNA]</scope>
    <source>
        <strain evidence="1 2">FP101781</strain>
    </source>
</reference>
<sequence>MPTSPPQNDSPVGLDPPKQWCHSYFEGLRPAPHDIIYNRCRVDDWLIPETRPQSMPRCPLRYSTIA</sequence>
<protein>
    <submittedName>
        <fullName evidence="1">Uncharacterized protein</fullName>
    </submittedName>
</protein>
<evidence type="ECO:0000313" key="1">
    <source>
        <dbReference type="EMBL" id="TEB27134.1"/>
    </source>
</evidence>
<organism evidence="1 2">
    <name type="scientific">Coprinellus micaceus</name>
    <name type="common">Glistening ink-cap mushroom</name>
    <name type="synonym">Coprinus micaceus</name>
    <dbReference type="NCBI Taxonomy" id="71717"/>
    <lineage>
        <taxon>Eukaryota</taxon>
        <taxon>Fungi</taxon>
        <taxon>Dikarya</taxon>
        <taxon>Basidiomycota</taxon>
        <taxon>Agaricomycotina</taxon>
        <taxon>Agaricomycetes</taxon>
        <taxon>Agaricomycetidae</taxon>
        <taxon>Agaricales</taxon>
        <taxon>Agaricineae</taxon>
        <taxon>Psathyrellaceae</taxon>
        <taxon>Coprinellus</taxon>
    </lineage>
</organism>
<dbReference type="EMBL" id="QPFP01000042">
    <property type="protein sequence ID" value="TEB27134.1"/>
    <property type="molecule type" value="Genomic_DNA"/>
</dbReference>
<gene>
    <name evidence="1" type="ORF">FA13DRAFT_1736725</name>
</gene>
<keyword evidence="2" id="KW-1185">Reference proteome</keyword>